<dbReference type="EMBL" id="RQTK01000220">
    <property type="protein sequence ID" value="RUS84034.1"/>
    <property type="molecule type" value="Genomic_DNA"/>
</dbReference>
<dbReference type="SUPFAM" id="SSF54001">
    <property type="entry name" value="Cysteine proteinases"/>
    <property type="match status" value="1"/>
</dbReference>
<dbReference type="Pfam" id="PF00443">
    <property type="entry name" value="UCH"/>
    <property type="match status" value="1"/>
</dbReference>
<feature type="compositionally biased region" description="Low complexity" evidence="10">
    <location>
        <begin position="825"/>
        <end position="842"/>
    </location>
</feature>
<feature type="compositionally biased region" description="Pro residues" evidence="10">
    <location>
        <begin position="1282"/>
        <end position="1295"/>
    </location>
</feature>
<evidence type="ECO:0000313" key="12">
    <source>
        <dbReference type="EMBL" id="RUS84034.1"/>
    </source>
</evidence>
<sequence length="1668" mass="184716">MIVSNCNTEAPSHLDDENVLCIIRDFIDSNGGMAGKKTLNLQAVLPARQAARAIAHCCGYKEDSVSVHYEQQLGCDEIALEEQEESVLLGHICSPSVRRHNFNVQELEGSQPQRLSEASNFKISFCFDLLTEDSTTHSSSSSIIRPENGYVGLVNQAMTCYLNSLLQTLYMTPEFRNALYRWSFEGTEEEKVKSIPYQLQRLFLQLQTSNKRSVETTDLTRSFGWDSSEVWQQHDVQELCRVMFDALEQQWKNTVQANLINQLYQGKLKDYVKCLECGYESARVDAYLDIPLVIRPFGSTEAYGSVREAMTAFVQPEILDGSNQYFCEKCNKKCNAHKGLKFVTFPYLLTLQLKRFDFDYATMHRIKLNDKVTFMEILNLNPFITCETKDGEDLEEEEEEDKLAGLSAGQVDSSDDGIDEGIDVETGCSAGSSSSDSSSISSDAAANNSRNAYDSDAKGPFVYELFSIMIHSGSAAGGHYYAYIKSFKDGQWFSFNDQQVSKITYEDIRKTYGGSALGRGFYSSAYTSSTSAYMLMYRQINKCQNADVMQPEDFPAHLKMELILEKEREEAERRQREIDKSTCKIKLYCFHPKDQHKMEARLEIHKDKTLKEATEMARELMGLQNCVSLDRCRLVKYDEYQDSLEKSFEGEEDTPISSLLGGVKASYTFDLLLETRGPEQMFLEYKPGGVTVKVYVVDIAKNIIQPPINVRAYHLQTVEEFKLTLNKVMGVSTEHMRLVLDRFHSGLQPLTDPQRTLKAEGFYKSNKVFVEYSGDVDDCSVPYTKSRLYRLLDQYRHTICITCNLPSNKSVKEYLETVKEQQAKAQARSSSRGVSAAATSTGEDGVTQLSQSFSTEDQVPQHLRSVGGDEGLSENDSGFFSGATNSKHSLSGGEHGSNFSISSCSAAADASRVGGVAVVSGDSHEAASTDASRVDCVAVVSSDNQERSCTINTATSGISSSVSDPQAKASIFPAGGVPAVYGEVGDKACEEEASSVSVSSSCVPPVSPGSQSWAEFPQPKKTVTVTTSLTSAWPPSSSEQLHVDLSALCSRLAVGGVLGSSHSDPSIYHMEEPGNDGESSIYHTLAGHGAEAGNDSDDSMRCIGSSGSHSVCSGPEDTSVEFNLSPSLAADPDQVLSSPEDGYPYEEDILDEAQSLGEAKSPAGGSSVDPVSDGCRGAQCLCKSSAQLNSSFRENGATAVASNTPGDEWWDSDPQDPPEPFPSFLARTTSTSDVRSAAGTAASWDMDFSSVGGAQPGEDQSAEQEVEGCDVNLNIKGRLRAVPPPPPPPPPPLPLPASKLNLELSTHYKPGKRDSQGDEAVEEPDVERYFHAVVFDGSEEEDRTLQVSVDKRITLGTFKQQLEPFVGVTSNLFKVYRVYSNNQESENTRLSDTLSFFEDGKFNIKLGRALLPGEHRVKVFQLCVNEAEVCKYLVESIFAKGMTVLESKQILLDEIQAQCGMDVPLDRCRLRKKSWTNPCTVYLDKQVYDTDIVLYPNWEIFLEVLDGPEKFVKSDQLAVYVRHWHPSTHVIDRFQELVLSHRTLQELKAKISSSSGIPVEHVEIAKAKGTFPCEVSVLEVQSDLEWNPHAFNLKDWPLNICEDGSIVFFRDAREELVELSEEKKKEIQQKENRISHQAHRSSFSPRKERALKIYTDEEPNRSSLPLLI</sequence>
<dbReference type="STRING" id="188477.A0A3S0ZPU6"/>
<dbReference type="PANTHER" id="PTHR24006:SF702">
    <property type="entry name" value="UBIQUITIN CARBOXYL-TERMINAL HYDROLASE 47"/>
    <property type="match status" value="1"/>
</dbReference>
<evidence type="ECO:0000256" key="3">
    <source>
        <dbReference type="ARBA" id="ARBA00022670"/>
    </source>
</evidence>
<proteinExistence type="predicted"/>
<gene>
    <name evidence="12" type="ORF">EGW08_008212</name>
</gene>
<evidence type="ECO:0000256" key="8">
    <source>
        <dbReference type="ARBA" id="ARBA00029910"/>
    </source>
</evidence>
<dbReference type="OrthoDB" id="289038at2759"/>
<dbReference type="Gene3D" id="3.90.70.10">
    <property type="entry name" value="Cysteine proteinases"/>
    <property type="match status" value="1"/>
</dbReference>
<comment type="caution">
    <text evidence="12">The sequence shown here is derived from an EMBL/GenBank/DDBJ whole genome shotgun (WGS) entry which is preliminary data.</text>
</comment>
<dbReference type="InterPro" id="IPR001394">
    <property type="entry name" value="Peptidase_C19_UCH"/>
</dbReference>
<evidence type="ECO:0000256" key="7">
    <source>
        <dbReference type="ARBA" id="ARBA00026136"/>
    </source>
</evidence>
<dbReference type="GO" id="GO:0016579">
    <property type="term" value="P:protein deubiquitination"/>
    <property type="evidence" value="ECO:0007669"/>
    <property type="project" value="InterPro"/>
</dbReference>
<feature type="region of interest" description="Disordered" evidence="10">
    <location>
        <begin position="1246"/>
        <end position="1265"/>
    </location>
</feature>
<dbReference type="CDD" id="cd02659">
    <property type="entry name" value="peptidase_C19C"/>
    <property type="match status" value="1"/>
</dbReference>
<feature type="domain" description="USP" evidence="11">
    <location>
        <begin position="151"/>
        <end position="540"/>
    </location>
</feature>
<dbReference type="PROSITE" id="PS00972">
    <property type="entry name" value="USP_1"/>
    <property type="match status" value="1"/>
</dbReference>
<comment type="catalytic activity">
    <reaction evidence="1">
        <text>Thiol-dependent hydrolysis of ester, thioester, amide, peptide and isopeptide bonds formed by the C-terminal Gly of ubiquitin (a 76-residue protein attached to proteins as an intracellular targeting signal).</text>
        <dbReference type="EC" id="3.4.19.12"/>
    </reaction>
</comment>
<keyword evidence="4" id="KW-0833">Ubl conjugation pathway</keyword>
<dbReference type="Proteomes" id="UP000271974">
    <property type="component" value="Unassembled WGS sequence"/>
</dbReference>
<accession>A0A3S0ZPU6</accession>
<feature type="region of interest" description="Disordered" evidence="10">
    <location>
        <begin position="1061"/>
        <end position="1118"/>
    </location>
</feature>
<evidence type="ECO:0000256" key="2">
    <source>
        <dbReference type="ARBA" id="ARBA00012759"/>
    </source>
</evidence>
<name>A0A3S0ZPU6_ELYCH</name>
<reference evidence="12 13" key="1">
    <citation type="submission" date="2019-01" db="EMBL/GenBank/DDBJ databases">
        <title>A draft genome assembly of the solar-powered sea slug Elysia chlorotica.</title>
        <authorList>
            <person name="Cai H."/>
            <person name="Li Q."/>
            <person name="Fang X."/>
            <person name="Li J."/>
            <person name="Curtis N.E."/>
            <person name="Altenburger A."/>
            <person name="Shibata T."/>
            <person name="Feng M."/>
            <person name="Maeda T."/>
            <person name="Schwartz J.A."/>
            <person name="Shigenobu S."/>
            <person name="Lundholm N."/>
            <person name="Nishiyama T."/>
            <person name="Yang H."/>
            <person name="Hasebe M."/>
            <person name="Li S."/>
            <person name="Pierce S.K."/>
            <person name="Wang J."/>
        </authorList>
    </citation>
    <scope>NUCLEOTIDE SEQUENCE [LARGE SCALE GENOMIC DNA]</scope>
    <source>
        <strain evidence="12">EC2010</strain>
        <tissue evidence="12">Whole organism of an adult</tissue>
    </source>
</reference>
<dbReference type="InterPro" id="IPR038765">
    <property type="entry name" value="Papain-like_cys_pep_sf"/>
</dbReference>
<feature type="region of interest" description="Disordered" evidence="10">
    <location>
        <begin position="391"/>
        <end position="416"/>
    </location>
</feature>
<dbReference type="PROSITE" id="PS00973">
    <property type="entry name" value="USP_2"/>
    <property type="match status" value="1"/>
</dbReference>
<keyword evidence="6" id="KW-0788">Thiol protease</keyword>
<keyword evidence="5" id="KW-0378">Hydrolase</keyword>
<evidence type="ECO:0000256" key="6">
    <source>
        <dbReference type="ARBA" id="ARBA00022807"/>
    </source>
</evidence>
<feature type="compositionally biased region" description="Polar residues" evidence="10">
    <location>
        <begin position="874"/>
        <end position="889"/>
    </location>
</feature>
<dbReference type="InterPro" id="IPR018200">
    <property type="entry name" value="USP_CS"/>
</dbReference>
<evidence type="ECO:0000256" key="4">
    <source>
        <dbReference type="ARBA" id="ARBA00022786"/>
    </source>
</evidence>
<evidence type="ECO:0000256" key="10">
    <source>
        <dbReference type="SAM" id="MobiDB-lite"/>
    </source>
</evidence>
<dbReference type="Pfam" id="PF25985">
    <property type="entry name" value="Ubiquitin_USP47_N"/>
    <property type="match status" value="1"/>
</dbReference>
<feature type="compositionally biased region" description="Basic and acidic residues" evidence="10">
    <location>
        <begin position="1645"/>
        <end position="1660"/>
    </location>
</feature>
<dbReference type="GO" id="GO:0004843">
    <property type="term" value="F:cysteine-type deubiquitinase activity"/>
    <property type="evidence" value="ECO:0007669"/>
    <property type="project" value="UniProtKB-EC"/>
</dbReference>
<feature type="region of interest" description="Disordered" evidence="10">
    <location>
        <begin position="1627"/>
        <end position="1668"/>
    </location>
</feature>
<keyword evidence="13" id="KW-1185">Reference proteome</keyword>
<feature type="region of interest" description="Disordered" evidence="10">
    <location>
        <begin position="1196"/>
        <end position="1238"/>
    </location>
</feature>
<dbReference type="Pfam" id="PF19718">
    <property type="entry name" value="USP47_C"/>
    <property type="match status" value="1"/>
</dbReference>
<protein>
    <recommendedName>
        <fullName evidence="7">Ubiquitin carboxyl-terminal hydrolase 47</fullName>
        <ecNumber evidence="2">3.4.19.12</ecNumber>
    </recommendedName>
    <alternativeName>
        <fullName evidence="8">Ubiquitin thioesterase 47</fullName>
    </alternativeName>
    <alternativeName>
        <fullName evidence="9">Ubiquitin-specific-processing protease 47</fullName>
    </alternativeName>
</protein>
<dbReference type="PANTHER" id="PTHR24006">
    <property type="entry name" value="UBIQUITIN CARBOXYL-TERMINAL HYDROLASE"/>
    <property type="match status" value="1"/>
</dbReference>
<dbReference type="GO" id="GO:0005829">
    <property type="term" value="C:cytosol"/>
    <property type="evidence" value="ECO:0007669"/>
    <property type="project" value="TreeGrafter"/>
</dbReference>
<feature type="region of interest" description="Disordered" evidence="10">
    <location>
        <begin position="823"/>
        <end position="894"/>
    </location>
</feature>
<dbReference type="GO" id="GO:0005634">
    <property type="term" value="C:nucleus"/>
    <property type="evidence" value="ECO:0007669"/>
    <property type="project" value="TreeGrafter"/>
</dbReference>
<evidence type="ECO:0000256" key="1">
    <source>
        <dbReference type="ARBA" id="ARBA00000707"/>
    </source>
</evidence>
<evidence type="ECO:0000256" key="9">
    <source>
        <dbReference type="ARBA" id="ARBA00032453"/>
    </source>
</evidence>
<dbReference type="InterPro" id="IPR028889">
    <property type="entry name" value="USP"/>
</dbReference>
<dbReference type="GO" id="GO:0006508">
    <property type="term" value="P:proteolysis"/>
    <property type="evidence" value="ECO:0007669"/>
    <property type="project" value="UniProtKB-KW"/>
</dbReference>
<dbReference type="InterPro" id="IPR045578">
    <property type="entry name" value="USP47_C"/>
</dbReference>
<evidence type="ECO:0000313" key="13">
    <source>
        <dbReference type="Proteomes" id="UP000271974"/>
    </source>
</evidence>
<organism evidence="12 13">
    <name type="scientific">Elysia chlorotica</name>
    <name type="common">Eastern emerald elysia</name>
    <name type="synonym">Sea slug</name>
    <dbReference type="NCBI Taxonomy" id="188477"/>
    <lineage>
        <taxon>Eukaryota</taxon>
        <taxon>Metazoa</taxon>
        <taxon>Spiralia</taxon>
        <taxon>Lophotrochozoa</taxon>
        <taxon>Mollusca</taxon>
        <taxon>Gastropoda</taxon>
        <taxon>Heterobranchia</taxon>
        <taxon>Euthyneura</taxon>
        <taxon>Panpulmonata</taxon>
        <taxon>Sacoglossa</taxon>
        <taxon>Placobranchoidea</taxon>
        <taxon>Plakobranchidae</taxon>
        <taxon>Elysia</taxon>
    </lineage>
</organism>
<feature type="compositionally biased region" description="Polar residues" evidence="10">
    <location>
        <begin position="847"/>
        <end position="858"/>
    </location>
</feature>
<dbReference type="InterPro" id="IPR050164">
    <property type="entry name" value="Peptidase_C19"/>
</dbReference>
<dbReference type="EC" id="3.4.19.12" evidence="2"/>
<evidence type="ECO:0000259" key="11">
    <source>
        <dbReference type="PROSITE" id="PS50235"/>
    </source>
</evidence>
<feature type="region of interest" description="Disordered" evidence="10">
    <location>
        <begin position="1277"/>
        <end position="1298"/>
    </location>
</feature>
<keyword evidence="3" id="KW-0645">Protease</keyword>
<dbReference type="PROSITE" id="PS50235">
    <property type="entry name" value="USP_3"/>
    <property type="match status" value="1"/>
</dbReference>
<evidence type="ECO:0000256" key="5">
    <source>
        <dbReference type="ARBA" id="ARBA00022801"/>
    </source>
</evidence>
<feature type="compositionally biased region" description="Acidic residues" evidence="10">
    <location>
        <begin position="391"/>
        <end position="401"/>
    </location>
</feature>